<feature type="region of interest" description="Disordered" evidence="1">
    <location>
        <begin position="25"/>
        <end position="47"/>
    </location>
</feature>
<dbReference type="OrthoDB" id="9823082at2"/>
<evidence type="ECO:0000256" key="1">
    <source>
        <dbReference type="SAM" id="MobiDB-lite"/>
    </source>
</evidence>
<feature type="region of interest" description="Disordered" evidence="1">
    <location>
        <begin position="260"/>
        <end position="306"/>
    </location>
</feature>
<accession>A6G4C1</accession>
<evidence type="ECO:0000313" key="3">
    <source>
        <dbReference type="EMBL" id="EDM79233.1"/>
    </source>
</evidence>
<comment type="caution">
    <text evidence="3">The sequence shown here is derived from an EMBL/GenBank/DDBJ whole genome shotgun (WGS) entry which is preliminary data.</text>
</comment>
<feature type="signal peptide" evidence="2">
    <location>
        <begin position="1"/>
        <end position="24"/>
    </location>
</feature>
<dbReference type="RefSeq" id="WP_006971570.1">
    <property type="nucleotide sequence ID" value="NZ_ABCS01000021.1"/>
</dbReference>
<keyword evidence="2" id="KW-0732">Signal</keyword>
<dbReference type="STRING" id="391625.PPSIR1_03813"/>
<organism evidence="3 4">
    <name type="scientific">Plesiocystis pacifica SIR-1</name>
    <dbReference type="NCBI Taxonomy" id="391625"/>
    <lineage>
        <taxon>Bacteria</taxon>
        <taxon>Pseudomonadati</taxon>
        <taxon>Myxococcota</taxon>
        <taxon>Polyangia</taxon>
        <taxon>Nannocystales</taxon>
        <taxon>Nannocystaceae</taxon>
        <taxon>Plesiocystis</taxon>
    </lineage>
</organism>
<evidence type="ECO:0000256" key="2">
    <source>
        <dbReference type="SAM" id="SignalP"/>
    </source>
</evidence>
<feature type="compositionally biased region" description="Pro residues" evidence="1">
    <location>
        <begin position="275"/>
        <end position="287"/>
    </location>
</feature>
<proteinExistence type="predicted"/>
<name>A6G4C1_9BACT</name>
<gene>
    <name evidence="3" type="ORF">PPSIR1_03813</name>
</gene>
<dbReference type="AlphaFoldDB" id="A6G4C1"/>
<protein>
    <submittedName>
        <fullName evidence="3">Uncharacterized protein</fullName>
    </submittedName>
</protein>
<sequence length="494" mass="52314">MRISCLALPLAALSLALISSTAHAAPSSTKEGASPSSSSPSSASDRSAALRLLEQGEALLNDESTLADGIAKMLEAYVILEQTDGAEARGVKELRSWLVKALDTLGMSEEAAELRSRGPYVDHPLSVMPSTWFPSTPAASAGGSGSAAAGGGGPGGAAMTYDEAAAAFEQGLTALKAGNIEGLGQVIDAYEAVEILNGAESDDAIVVRSFLVAFLEAGGFNEEAAVFRSRGSVEEASSDDTLLYQSIWLDILEQQQSTPLGSKSLKGDINSSSPSPSPQPTPSPQPEVEPEPVDPDRPNRPGVEAGSATPAALIDLGLGSFQPDLGRKGYMWNLGFEVEWTLFRVGLFGMQLGGGGRFGRNRDKRWETDAYAALGLDFDLRKVFITPEFGGGYDGIAGGDTPLTEAMRVGHAPYYHFGGTLGFRLGDQLALYGRAVRLNRDLPEIRNELRIRGGIQWWFEDEGAVDFAFVFTGYEGPDEGPSAQLYTGNIGFRF</sequence>
<dbReference type="Proteomes" id="UP000005801">
    <property type="component" value="Unassembled WGS sequence"/>
</dbReference>
<evidence type="ECO:0000313" key="4">
    <source>
        <dbReference type="Proteomes" id="UP000005801"/>
    </source>
</evidence>
<reference evidence="3 4" key="1">
    <citation type="submission" date="2007-06" db="EMBL/GenBank/DDBJ databases">
        <authorList>
            <person name="Shimkets L."/>
            <person name="Ferriera S."/>
            <person name="Johnson J."/>
            <person name="Kravitz S."/>
            <person name="Beeson K."/>
            <person name="Sutton G."/>
            <person name="Rogers Y.-H."/>
            <person name="Friedman R."/>
            <person name="Frazier M."/>
            <person name="Venter J.C."/>
        </authorList>
    </citation>
    <scope>NUCLEOTIDE SEQUENCE [LARGE SCALE GENOMIC DNA]</scope>
    <source>
        <strain evidence="3 4">SIR-1</strain>
    </source>
</reference>
<dbReference type="EMBL" id="ABCS01000021">
    <property type="protein sequence ID" value="EDM79233.1"/>
    <property type="molecule type" value="Genomic_DNA"/>
</dbReference>
<keyword evidence="4" id="KW-1185">Reference proteome</keyword>
<feature type="chain" id="PRO_5002695104" evidence="2">
    <location>
        <begin position="25"/>
        <end position="494"/>
    </location>
</feature>